<name>A0A2P5EGT8_TREOI</name>
<feature type="domain" description="J" evidence="2">
    <location>
        <begin position="70"/>
        <end position="136"/>
    </location>
</feature>
<feature type="compositionally biased region" description="Basic and acidic residues" evidence="1">
    <location>
        <begin position="235"/>
        <end position="254"/>
    </location>
</feature>
<evidence type="ECO:0000259" key="2">
    <source>
        <dbReference type="PROSITE" id="PS50076"/>
    </source>
</evidence>
<dbReference type="InParanoid" id="A0A2P5EGT8"/>
<comment type="caution">
    <text evidence="3">The sequence shown here is derived from an EMBL/GenBank/DDBJ whole genome shotgun (WGS) entry which is preliminary data.</text>
</comment>
<gene>
    <name evidence="3" type="ORF">TorRG33x02_194600</name>
</gene>
<sequence>MESPPRNDSGSNSFLGQSEHCLAQRDFLGCKKHAIQAQESDPNVAGAGEVLAIAGVLHAAERRLRNNGLDYYAILQITRTESENRQLVWTQFTKLVTLVNPRRNRYPFSTEAFNLLLEAWSLFSDPEKKTQYDIEVGDEPGVEEPGGEPSRGNRSGFGPGSEEEKNETFWTVCPYCYCMFEYGKVYEGRCLRCQTCQRGFHGVAISPPTPEIMVPGKDGYYLCYGAFPLGYSEESKDKKVNDSMGEKGLDREVVEISDDDDDDSHGGKPRKSNDSSSIDSTMGNGRNGGNGENLVDGFLGKEVKNGVVGVRKGESFSGEIVRKWVRVGGKWPKKIVKAPARRMKHVKSVALNKKKMVGNPIRNRCFESEDDDTDMGMGGLEVNVDKGKGIMYEARDGNEGARHEDGNGGLVFFDGEDDVFVGLADSPI</sequence>
<dbReference type="AlphaFoldDB" id="A0A2P5EGT8"/>
<feature type="region of interest" description="Disordered" evidence="1">
    <location>
        <begin position="235"/>
        <end position="293"/>
    </location>
</feature>
<dbReference type="Gene3D" id="1.10.287.110">
    <property type="entry name" value="DnaJ domain"/>
    <property type="match status" value="1"/>
</dbReference>
<protein>
    <submittedName>
        <fullName evidence="3">DnaJ domain-containing protein</fullName>
    </submittedName>
</protein>
<dbReference type="EMBL" id="JXTC01000157">
    <property type="protein sequence ID" value="PON84756.1"/>
    <property type="molecule type" value="Genomic_DNA"/>
</dbReference>
<dbReference type="InterPro" id="IPR001623">
    <property type="entry name" value="DnaJ_domain"/>
</dbReference>
<dbReference type="SMART" id="SM00271">
    <property type="entry name" value="DnaJ"/>
    <property type="match status" value="1"/>
</dbReference>
<evidence type="ECO:0000313" key="3">
    <source>
        <dbReference type="EMBL" id="PON84756.1"/>
    </source>
</evidence>
<evidence type="ECO:0000313" key="4">
    <source>
        <dbReference type="Proteomes" id="UP000237000"/>
    </source>
</evidence>
<feature type="region of interest" description="Disordered" evidence="1">
    <location>
        <begin position="133"/>
        <end position="164"/>
    </location>
</feature>
<keyword evidence="4" id="KW-1185">Reference proteome</keyword>
<dbReference type="Proteomes" id="UP000237000">
    <property type="component" value="Unassembled WGS sequence"/>
</dbReference>
<feature type="compositionally biased region" description="Acidic residues" evidence="1">
    <location>
        <begin position="135"/>
        <end position="146"/>
    </location>
</feature>
<evidence type="ECO:0000256" key="1">
    <source>
        <dbReference type="SAM" id="MobiDB-lite"/>
    </source>
</evidence>
<accession>A0A2P5EGT8</accession>
<organism evidence="3 4">
    <name type="scientific">Trema orientale</name>
    <name type="common">Charcoal tree</name>
    <name type="synonym">Celtis orientalis</name>
    <dbReference type="NCBI Taxonomy" id="63057"/>
    <lineage>
        <taxon>Eukaryota</taxon>
        <taxon>Viridiplantae</taxon>
        <taxon>Streptophyta</taxon>
        <taxon>Embryophyta</taxon>
        <taxon>Tracheophyta</taxon>
        <taxon>Spermatophyta</taxon>
        <taxon>Magnoliopsida</taxon>
        <taxon>eudicotyledons</taxon>
        <taxon>Gunneridae</taxon>
        <taxon>Pentapetalae</taxon>
        <taxon>rosids</taxon>
        <taxon>fabids</taxon>
        <taxon>Rosales</taxon>
        <taxon>Cannabaceae</taxon>
        <taxon>Trema</taxon>
    </lineage>
</organism>
<dbReference type="Pfam" id="PF00226">
    <property type="entry name" value="DnaJ"/>
    <property type="match status" value="1"/>
</dbReference>
<dbReference type="InterPro" id="IPR053052">
    <property type="entry name" value="Imprinting_Balance_Reg"/>
</dbReference>
<proteinExistence type="predicted"/>
<dbReference type="PANTHER" id="PTHR45496">
    <property type="entry name" value="CHAPERONE DNAJ-DOMAIN SUPERFAMILY PROTEIN"/>
    <property type="match status" value="1"/>
</dbReference>
<dbReference type="OrthoDB" id="977640at2759"/>
<dbReference type="SUPFAM" id="SSF46565">
    <property type="entry name" value="Chaperone J-domain"/>
    <property type="match status" value="1"/>
</dbReference>
<dbReference type="PROSITE" id="PS50076">
    <property type="entry name" value="DNAJ_2"/>
    <property type="match status" value="1"/>
</dbReference>
<dbReference type="PANTHER" id="PTHR45496:SF12">
    <property type="entry name" value="J DOMAIN-CONTAINING PROTEIN"/>
    <property type="match status" value="1"/>
</dbReference>
<dbReference type="InterPro" id="IPR036869">
    <property type="entry name" value="J_dom_sf"/>
</dbReference>
<dbReference type="STRING" id="63057.A0A2P5EGT8"/>
<reference evidence="4" key="1">
    <citation type="submission" date="2016-06" db="EMBL/GenBank/DDBJ databases">
        <title>Parallel loss of symbiosis genes in relatives of nitrogen-fixing non-legume Parasponia.</title>
        <authorList>
            <person name="Van Velzen R."/>
            <person name="Holmer R."/>
            <person name="Bu F."/>
            <person name="Rutten L."/>
            <person name="Van Zeijl A."/>
            <person name="Liu W."/>
            <person name="Santuari L."/>
            <person name="Cao Q."/>
            <person name="Sharma T."/>
            <person name="Shen D."/>
            <person name="Roswanjaya Y."/>
            <person name="Wardhani T."/>
            <person name="Kalhor M.S."/>
            <person name="Jansen J."/>
            <person name="Van den Hoogen J."/>
            <person name="Gungor B."/>
            <person name="Hartog M."/>
            <person name="Hontelez J."/>
            <person name="Verver J."/>
            <person name="Yang W.-C."/>
            <person name="Schijlen E."/>
            <person name="Repin R."/>
            <person name="Schilthuizen M."/>
            <person name="Schranz E."/>
            <person name="Heidstra R."/>
            <person name="Miyata K."/>
            <person name="Fedorova E."/>
            <person name="Kohlen W."/>
            <person name="Bisseling T."/>
            <person name="Smit S."/>
            <person name="Geurts R."/>
        </authorList>
    </citation>
    <scope>NUCLEOTIDE SEQUENCE [LARGE SCALE GENOMIC DNA]</scope>
    <source>
        <strain evidence="4">cv. RG33-2</strain>
    </source>
</reference>